<evidence type="ECO:0000313" key="3">
    <source>
        <dbReference type="Proteomes" id="UP000516052"/>
    </source>
</evidence>
<proteinExistence type="predicted"/>
<evidence type="ECO:0000256" key="1">
    <source>
        <dbReference type="SAM" id="Phobius"/>
    </source>
</evidence>
<sequence>MAPGLGSSPWPRPSAIPTLAVPPPVPSALVSHRPAIQLSLGSAFALVAGGGALVLVAGAVLVSMLLAVASTAASVAVRAVVVHSILKEHKA</sequence>
<accession>A0A7H0IS71</accession>
<dbReference type="KEGG" id="sroi:IAG44_07470"/>
<keyword evidence="1" id="KW-0812">Transmembrane</keyword>
<dbReference type="Proteomes" id="UP000516052">
    <property type="component" value="Chromosome"/>
</dbReference>
<name>A0A7H0IS71_9ACTN</name>
<organism evidence="2 3">
    <name type="scientific">Streptomyces roseirectus</name>
    <dbReference type="NCBI Taxonomy" id="2768066"/>
    <lineage>
        <taxon>Bacteria</taxon>
        <taxon>Bacillati</taxon>
        <taxon>Actinomycetota</taxon>
        <taxon>Actinomycetes</taxon>
        <taxon>Kitasatosporales</taxon>
        <taxon>Streptomycetaceae</taxon>
        <taxon>Streptomyces</taxon>
    </lineage>
</organism>
<keyword evidence="1" id="KW-0472">Membrane</keyword>
<keyword evidence="1" id="KW-1133">Transmembrane helix</keyword>
<keyword evidence="3" id="KW-1185">Reference proteome</keyword>
<evidence type="ECO:0000313" key="2">
    <source>
        <dbReference type="EMBL" id="QNP75637.1"/>
    </source>
</evidence>
<reference evidence="2 3" key="1">
    <citation type="submission" date="2020-08" db="EMBL/GenBank/DDBJ databases">
        <title>A novel species.</title>
        <authorList>
            <person name="Gao J."/>
        </authorList>
    </citation>
    <scope>NUCLEOTIDE SEQUENCE [LARGE SCALE GENOMIC DNA]</scope>
    <source>
        <strain evidence="2 3">CRXT-G-22</strain>
    </source>
</reference>
<feature type="transmembrane region" description="Helical" evidence="1">
    <location>
        <begin position="43"/>
        <end position="68"/>
    </location>
</feature>
<protein>
    <submittedName>
        <fullName evidence="2">SpdD protein</fullName>
    </submittedName>
</protein>
<dbReference type="EMBL" id="CP060828">
    <property type="protein sequence ID" value="QNP75637.1"/>
    <property type="molecule type" value="Genomic_DNA"/>
</dbReference>
<gene>
    <name evidence="2" type="ORF">IAG44_07470</name>
</gene>
<dbReference type="AlphaFoldDB" id="A0A7H0IS71"/>